<name>A0A255ZYT2_9FLAO</name>
<dbReference type="RefSeq" id="WP_094485681.1">
    <property type="nucleotide sequence ID" value="NZ_NOXX01000172.1"/>
</dbReference>
<keyword evidence="1" id="KW-0472">Membrane</keyword>
<protein>
    <recommendedName>
        <fullName evidence="4">Competence protein</fullName>
    </recommendedName>
</protein>
<dbReference type="AlphaFoldDB" id="A0A255ZYT2"/>
<feature type="transmembrane region" description="Helical" evidence="1">
    <location>
        <begin position="37"/>
        <end position="66"/>
    </location>
</feature>
<dbReference type="Proteomes" id="UP000216035">
    <property type="component" value="Unassembled WGS sequence"/>
</dbReference>
<comment type="caution">
    <text evidence="2">The sequence shown here is derived from an EMBL/GenBank/DDBJ whole genome shotgun (WGS) entry which is preliminary data.</text>
</comment>
<feature type="transmembrane region" description="Helical" evidence="1">
    <location>
        <begin position="72"/>
        <end position="94"/>
    </location>
</feature>
<evidence type="ECO:0000256" key="1">
    <source>
        <dbReference type="SAM" id="Phobius"/>
    </source>
</evidence>
<evidence type="ECO:0000313" key="3">
    <source>
        <dbReference type="Proteomes" id="UP000216035"/>
    </source>
</evidence>
<dbReference type="EMBL" id="NOXX01000172">
    <property type="protein sequence ID" value="OYQ46044.1"/>
    <property type="molecule type" value="Genomic_DNA"/>
</dbReference>
<accession>A0A255ZYT2</accession>
<evidence type="ECO:0008006" key="4">
    <source>
        <dbReference type="Google" id="ProtNLM"/>
    </source>
</evidence>
<evidence type="ECO:0000313" key="2">
    <source>
        <dbReference type="EMBL" id="OYQ46044.1"/>
    </source>
</evidence>
<keyword evidence="1" id="KW-1133">Transmembrane helix</keyword>
<organism evidence="2 3">
    <name type="scientific">Flavobacterium aurantiibacter</name>
    <dbReference type="NCBI Taxonomy" id="2023067"/>
    <lineage>
        <taxon>Bacteria</taxon>
        <taxon>Pseudomonadati</taxon>
        <taxon>Bacteroidota</taxon>
        <taxon>Flavobacteriia</taxon>
        <taxon>Flavobacteriales</taxon>
        <taxon>Flavobacteriaceae</taxon>
        <taxon>Flavobacterium</taxon>
    </lineage>
</organism>
<sequence length="113" mass="12680">MDEQKVIFSEILAAGKKFVEDTFELYKLKGLKSISEIGGLLVFYVIILIVLIPAFLLANFAVAFLIGEQLESLAKGFLIVAAAYFLIGILLFAFKNKLTKWFINLIIKSIFKT</sequence>
<keyword evidence="3" id="KW-1185">Reference proteome</keyword>
<gene>
    <name evidence="2" type="ORF">CHX27_05095</name>
</gene>
<reference evidence="2 3" key="1">
    <citation type="submission" date="2017-07" db="EMBL/GenBank/DDBJ databases">
        <title>Flavobacterium cyanobacteriorum sp. nov., isolated from cyanobacterial aggregates in a eutrophic lake.</title>
        <authorList>
            <person name="Cai H."/>
        </authorList>
    </citation>
    <scope>NUCLEOTIDE SEQUENCE [LARGE SCALE GENOMIC DNA]</scope>
    <source>
        <strain evidence="2 3">TH167</strain>
    </source>
</reference>
<dbReference type="OrthoDB" id="678770at2"/>
<keyword evidence="1" id="KW-0812">Transmembrane</keyword>
<proteinExistence type="predicted"/>